<reference evidence="2" key="2">
    <citation type="submission" date="2022-01" db="EMBL/GenBank/DDBJ databases">
        <authorList>
            <person name="Yamashiro T."/>
            <person name="Shiraishi A."/>
            <person name="Satake H."/>
            <person name="Nakayama K."/>
        </authorList>
    </citation>
    <scope>NUCLEOTIDE SEQUENCE</scope>
</reference>
<evidence type="ECO:0000256" key="1">
    <source>
        <dbReference type="SAM" id="MobiDB-lite"/>
    </source>
</evidence>
<dbReference type="EMBL" id="BQNB010017063">
    <property type="protein sequence ID" value="GJT58939.1"/>
    <property type="molecule type" value="Genomic_DNA"/>
</dbReference>
<gene>
    <name evidence="2" type="ORF">Tco_1002472</name>
</gene>
<proteinExistence type="predicted"/>
<dbReference type="Proteomes" id="UP001151760">
    <property type="component" value="Unassembled WGS sequence"/>
</dbReference>
<feature type="compositionally biased region" description="Polar residues" evidence="1">
    <location>
        <begin position="297"/>
        <end position="321"/>
    </location>
</feature>
<evidence type="ECO:0000313" key="3">
    <source>
        <dbReference type="Proteomes" id="UP001151760"/>
    </source>
</evidence>
<evidence type="ECO:0000313" key="2">
    <source>
        <dbReference type="EMBL" id="GJT58939.1"/>
    </source>
</evidence>
<name>A0ABQ5F7G2_9ASTR</name>
<sequence>MGLLRTELEKVKEEKEGFEFKIAKFEKSAKDLDQLLASQITDKSKKGDVERPKVEKENLVIPTATKKSLLRPKNQLGGPVSCPNVHKHMAPRAVLMKTGLKTVNTARPVNTVRSVNTGRPFSTARPFYKSTTLTKRCFNQRFNTGRPFRSTVNTVRARGFNAVKPSACWVWRPIKPNGASLSNSQLNDKGFVDSGCSRHMTGNIAHLSDFKDFDGGYVTFGGGAYGGRITGTGIQGVSESSTSSQQDQDWIVMPIWKDASYFGDASPKIVDDAQIEDKDELHDEDDATEESHDGSSLKENGTADQQVNTARPDINTGSREVSTALPEVNTATPEDLVGPSPTTEGSYVEDQELGNIPQSYEVPTSPHTRIHKDYPIEHVIGDVQSSVQTRRMKTSFSEKGFLSAIYEGKTHQDLHTCLFVCFLSQEEQKRISQALRDPAWVEAMHEELL</sequence>
<comment type="caution">
    <text evidence="2">The sequence shown here is derived from an EMBL/GenBank/DDBJ whole genome shotgun (WGS) entry which is preliminary data.</text>
</comment>
<reference evidence="2" key="1">
    <citation type="journal article" date="2022" name="Int. J. Mol. Sci.">
        <title>Draft Genome of Tanacetum Coccineum: Genomic Comparison of Closely Related Tanacetum-Family Plants.</title>
        <authorList>
            <person name="Yamashiro T."/>
            <person name="Shiraishi A."/>
            <person name="Nakayama K."/>
            <person name="Satake H."/>
        </authorList>
    </citation>
    <scope>NUCLEOTIDE SEQUENCE</scope>
</reference>
<keyword evidence="3" id="KW-1185">Reference proteome</keyword>
<protein>
    <submittedName>
        <fullName evidence="2">Uncharacterized protein</fullName>
    </submittedName>
</protein>
<accession>A0ABQ5F7G2</accession>
<feature type="region of interest" description="Disordered" evidence="1">
    <location>
        <begin position="280"/>
        <end position="344"/>
    </location>
</feature>
<organism evidence="2 3">
    <name type="scientific">Tanacetum coccineum</name>
    <dbReference type="NCBI Taxonomy" id="301880"/>
    <lineage>
        <taxon>Eukaryota</taxon>
        <taxon>Viridiplantae</taxon>
        <taxon>Streptophyta</taxon>
        <taxon>Embryophyta</taxon>
        <taxon>Tracheophyta</taxon>
        <taxon>Spermatophyta</taxon>
        <taxon>Magnoliopsida</taxon>
        <taxon>eudicotyledons</taxon>
        <taxon>Gunneridae</taxon>
        <taxon>Pentapetalae</taxon>
        <taxon>asterids</taxon>
        <taxon>campanulids</taxon>
        <taxon>Asterales</taxon>
        <taxon>Asteraceae</taxon>
        <taxon>Asteroideae</taxon>
        <taxon>Anthemideae</taxon>
        <taxon>Anthemidinae</taxon>
        <taxon>Tanacetum</taxon>
    </lineage>
</organism>